<dbReference type="eggNOG" id="ENOG502SG3D">
    <property type="taxonomic scope" value="Eukaryota"/>
</dbReference>
<keyword evidence="2" id="KW-0862">Zinc</keyword>
<feature type="domain" description="CCHC-type" evidence="3">
    <location>
        <begin position="196"/>
        <end position="211"/>
    </location>
</feature>
<organism evidence="4 5">
    <name type="scientific">Moniliophthora roreri</name>
    <name type="common">Frosty pod rot fungus</name>
    <name type="synonym">Monilia roreri</name>
    <dbReference type="NCBI Taxonomy" id="221103"/>
    <lineage>
        <taxon>Eukaryota</taxon>
        <taxon>Fungi</taxon>
        <taxon>Dikarya</taxon>
        <taxon>Basidiomycota</taxon>
        <taxon>Agaricomycotina</taxon>
        <taxon>Agaricomycetes</taxon>
        <taxon>Agaricomycetidae</taxon>
        <taxon>Agaricales</taxon>
        <taxon>Marasmiineae</taxon>
        <taxon>Marasmiaceae</taxon>
        <taxon>Moniliophthora</taxon>
    </lineage>
</organism>
<evidence type="ECO:0000256" key="1">
    <source>
        <dbReference type="ARBA" id="ARBA00022664"/>
    </source>
</evidence>
<evidence type="ECO:0000313" key="5">
    <source>
        <dbReference type="Proteomes" id="UP000054988"/>
    </source>
</evidence>
<keyword evidence="1" id="KW-0507">mRNA processing</keyword>
<dbReference type="SUPFAM" id="SSF57756">
    <property type="entry name" value="Retrovirus zinc finger-like domains"/>
    <property type="match status" value="1"/>
</dbReference>
<dbReference type="InterPro" id="IPR032567">
    <property type="entry name" value="RTL1-rel"/>
</dbReference>
<dbReference type="Proteomes" id="UP000054988">
    <property type="component" value="Unassembled WGS sequence"/>
</dbReference>
<dbReference type="SMART" id="SM00343">
    <property type="entry name" value="ZnF_C2HC"/>
    <property type="match status" value="1"/>
</dbReference>
<dbReference type="EMBL" id="LATX01001785">
    <property type="protein sequence ID" value="KTB38066.1"/>
    <property type="molecule type" value="Genomic_DNA"/>
</dbReference>
<dbReference type="GO" id="GO:0006397">
    <property type="term" value="P:mRNA processing"/>
    <property type="evidence" value="ECO:0007669"/>
    <property type="project" value="UniProtKB-KW"/>
</dbReference>
<evidence type="ECO:0000313" key="4">
    <source>
        <dbReference type="EMBL" id="KTB38066.1"/>
    </source>
</evidence>
<dbReference type="InterPro" id="IPR001878">
    <property type="entry name" value="Znf_CCHC"/>
</dbReference>
<proteinExistence type="predicted"/>
<dbReference type="Pfam" id="PF03732">
    <property type="entry name" value="Retrotrans_gag"/>
    <property type="match status" value="1"/>
</dbReference>
<protein>
    <recommendedName>
        <fullName evidence="3">CCHC-type domain-containing protein</fullName>
    </recommendedName>
</protein>
<sequence length="257" mass="30031">MANDALYPTDKDKILFTLSYMKDGHVAKWMKAKTDEYKLALKEKQAEPSDTKPKDQIHLMTWKEFLEDFSKAFQLVDIETDAHLKMKNLKQNKRTVDEYIMDFHLLALDSEYDNRALLDHFMSGLHPALLKSCLAIPDHPSTIEGWYDRAWKYNNNWLTTMAITGGERMKKTPKTETKVNCLSEVESAKYRKKGLCYGCSKPGHIRKDCTKKLNKEQKKEKTKISSEDVYHKIHAIYRDFSEEEQTQILDFMEGEGF</sequence>
<evidence type="ECO:0000256" key="2">
    <source>
        <dbReference type="PROSITE-ProRule" id="PRU00047"/>
    </source>
</evidence>
<dbReference type="AlphaFoldDB" id="A0A0W0FP98"/>
<dbReference type="PROSITE" id="PS50158">
    <property type="entry name" value="ZF_CCHC"/>
    <property type="match status" value="1"/>
</dbReference>
<dbReference type="PANTHER" id="PTHR15503">
    <property type="entry name" value="LDOC1 RELATED"/>
    <property type="match status" value="1"/>
</dbReference>
<dbReference type="Gene3D" id="4.10.60.10">
    <property type="entry name" value="Zinc finger, CCHC-type"/>
    <property type="match status" value="1"/>
</dbReference>
<dbReference type="GO" id="GO:0008270">
    <property type="term" value="F:zinc ion binding"/>
    <property type="evidence" value="ECO:0007669"/>
    <property type="project" value="UniProtKB-KW"/>
</dbReference>
<evidence type="ECO:0000259" key="3">
    <source>
        <dbReference type="PROSITE" id="PS50158"/>
    </source>
</evidence>
<reference evidence="4 5" key="1">
    <citation type="submission" date="2015-12" db="EMBL/GenBank/DDBJ databases">
        <title>Draft genome sequence of Moniliophthora roreri, the causal agent of frosty pod rot of cacao.</title>
        <authorList>
            <person name="Aime M.C."/>
            <person name="Diaz-Valderrama J.R."/>
            <person name="Kijpornyongpan T."/>
            <person name="Phillips-Mora W."/>
        </authorList>
    </citation>
    <scope>NUCLEOTIDE SEQUENCE [LARGE SCALE GENOMIC DNA]</scope>
    <source>
        <strain evidence="4 5">MCA 2952</strain>
    </source>
</reference>
<dbReference type="InterPro" id="IPR036875">
    <property type="entry name" value="Znf_CCHC_sf"/>
</dbReference>
<gene>
    <name evidence="4" type="ORF">WG66_9381</name>
</gene>
<accession>A0A0W0FP98</accession>
<name>A0A0W0FP98_MONRR</name>
<keyword evidence="2" id="KW-0863">Zinc-finger</keyword>
<dbReference type="InterPro" id="IPR005162">
    <property type="entry name" value="Retrotrans_gag_dom"/>
</dbReference>
<dbReference type="GO" id="GO:0003676">
    <property type="term" value="F:nucleic acid binding"/>
    <property type="evidence" value="ECO:0007669"/>
    <property type="project" value="InterPro"/>
</dbReference>
<keyword evidence="2" id="KW-0479">Metal-binding</keyword>
<comment type="caution">
    <text evidence="4">The sequence shown here is derived from an EMBL/GenBank/DDBJ whole genome shotgun (WGS) entry which is preliminary data.</text>
</comment>
<dbReference type="PANTHER" id="PTHR15503:SF22">
    <property type="entry name" value="TRANSPOSON TY3-I GAG POLYPROTEIN"/>
    <property type="match status" value="1"/>
</dbReference>